<dbReference type="PANTHER" id="PTHR21646">
    <property type="entry name" value="UBIQUITIN CARBOXYL-TERMINAL HYDROLASE"/>
    <property type="match status" value="1"/>
</dbReference>
<dbReference type="AlphaFoldDB" id="X1PGS9"/>
<comment type="caution">
    <text evidence="2">The sequence shown here is derived from an EMBL/GenBank/DDBJ whole genome shotgun (WGS) entry which is preliminary data.</text>
</comment>
<dbReference type="EMBL" id="BARV01022009">
    <property type="protein sequence ID" value="GAI30099.1"/>
    <property type="molecule type" value="Genomic_DNA"/>
</dbReference>
<dbReference type="PROSITE" id="PS50235">
    <property type="entry name" value="USP_3"/>
    <property type="match status" value="1"/>
</dbReference>
<dbReference type="SUPFAM" id="SSF54001">
    <property type="entry name" value="Cysteine proteinases"/>
    <property type="match status" value="1"/>
</dbReference>
<dbReference type="InterPro" id="IPR050185">
    <property type="entry name" value="Ub_carboxyl-term_hydrolase"/>
</dbReference>
<dbReference type="Pfam" id="PF00443">
    <property type="entry name" value="UCH"/>
    <property type="match status" value="1"/>
</dbReference>
<accession>X1PGS9</accession>
<organism evidence="2">
    <name type="scientific">marine sediment metagenome</name>
    <dbReference type="NCBI Taxonomy" id="412755"/>
    <lineage>
        <taxon>unclassified sequences</taxon>
        <taxon>metagenomes</taxon>
        <taxon>ecological metagenomes</taxon>
    </lineage>
</organism>
<dbReference type="Gene3D" id="3.90.70.10">
    <property type="entry name" value="Cysteine proteinases"/>
    <property type="match status" value="1"/>
</dbReference>
<protein>
    <recommendedName>
        <fullName evidence="1">USP domain-containing protein</fullName>
    </recommendedName>
</protein>
<evidence type="ECO:0000259" key="1">
    <source>
        <dbReference type="PROSITE" id="PS50235"/>
    </source>
</evidence>
<proteinExistence type="predicted"/>
<evidence type="ECO:0000313" key="2">
    <source>
        <dbReference type="EMBL" id="GAI30099.1"/>
    </source>
</evidence>
<dbReference type="GO" id="GO:0016579">
    <property type="term" value="P:protein deubiquitination"/>
    <property type="evidence" value="ECO:0007669"/>
    <property type="project" value="InterPro"/>
</dbReference>
<dbReference type="CDD" id="cd02257">
    <property type="entry name" value="Peptidase_C19"/>
    <property type="match status" value="1"/>
</dbReference>
<name>X1PGS9_9ZZZZ</name>
<feature type="domain" description="USP" evidence="1">
    <location>
        <begin position="11"/>
        <end position="240"/>
    </location>
</feature>
<dbReference type="GO" id="GO:0004843">
    <property type="term" value="F:cysteine-type deubiquitinase activity"/>
    <property type="evidence" value="ECO:0007669"/>
    <property type="project" value="InterPro"/>
</dbReference>
<reference evidence="2" key="1">
    <citation type="journal article" date="2014" name="Front. Microbiol.">
        <title>High frequency of phylogenetically diverse reductive dehalogenase-homologous genes in deep subseafloor sedimentary metagenomes.</title>
        <authorList>
            <person name="Kawai M."/>
            <person name="Futagami T."/>
            <person name="Toyoda A."/>
            <person name="Takaki Y."/>
            <person name="Nishi S."/>
            <person name="Hori S."/>
            <person name="Arai W."/>
            <person name="Tsubouchi T."/>
            <person name="Morono Y."/>
            <person name="Uchiyama I."/>
            <person name="Ito T."/>
            <person name="Fujiyama A."/>
            <person name="Inagaki F."/>
            <person name="Takami H."/>
        </authorList>
    </citation>
    <scope>NUCLEOTIDE SEQUENCE</scope>
    <source>
        <strain evidence="2">Expedition CK06-06</strain>
    </source>
</reference>
<sequence length="240" mass="27732">MADKYKDKGLTGLANLGNTCFMNTTLQCLSHTYSFNDFLQHGTYKQKIKKKPEALVLMEWDKLRAMVWSENCIISPGGFLTSVQKVAKIKEKHLFTGFAQNDLPEFLTFIIDCFHTAIMREVNMKIKGNILTDKDKVAKKCFDMMKNMYKKEYSEILDIFYGIHVSCVKGEEGNTLSCNPEPFLMLDLPVPDKRNVSLINCFDEYTKKETLDDDNQYINDEGKKVVAKQIEFWKFPDVLI</sequence>
<dbReference type="PANTHER" id="PTHR21646:SF23">
    <property type="entry name" value="UBIQUITIN CARBOXYL-TERMINAL HYDROLASE USP2"/>
    <property type="match status" value="1"/>
</dbReference>
<dbReference type="InterPro" id="IPR028889">
    <property type="entry name" value="USP"/>
</dbReference>
<feature type="non-terminal residue" evidence="2">
    <location>
        <position position="240"/>
    </location>
</feature>
<gene>
    <name evidence="2" type="ORF">S06H3_36351</name>
</gene>
<dbReference type="InterPro" id="IPR038765">
    <property type="entry name" value="Papain-like_cys_pep_sf"/>
</dbReference>
<dbReference type="InterPro" id="IPR001394">
    <property type="entry name" value="Peptidase_C19_UCH"/>
</dbReference>